<proteinExistence type="predicted"/>
<dbReference type="GO" id="GO:0016747">
    <property type="term" value="F:acyltransferase activity, transferring groups other than amino-acyl groups"/>
    <property type="evidence" value="ECO:0007669"/>
    <property type="project" value="InterPro"/>
</dbReference>
<dbReference type="PROSITE" id="PS00098">
    <property type="entry name" value="THIOLASE_1"/>
    <property type="match status" value="1"/>
</dbReference>
<dbReference type="InterPro" id="IPR020616">
    <property type="entry name" value="Thiolase_N"/>
</dbReference>
<dbReference type="CDD" id="cd00829">
    <property type="entry name" value="SCP-x_thiolase"/>
    <property type="match status" value="1"/>
</dbReference>
<evidence type="ECO:0000256" key="7">
    <source>
        <dbReference type="ARBA" id="ARBA00023140"/>
    </source>
</evidence>
<dbReference type="PROSITE" id="PS00737">
    <property type="entry name" value="THIOLASE_2"/>
    <property type="match status" value="1"/>
</dbReference>
<keyword evidence="7" id="KW-0576">Peroxisome</keyword>
<evidence type="ECO:0000256" key="6">
    <source>
        <dbReference type="ARBA" id="ARBA00023121"/>
    </source>
</evidence>
<reference evidence="11" key="1">
    <citation type="journal article" date="2019" name="G3 (Bethesda)">
        <title>Genome Assemblies of Two Rare Opportunistic Yeast Pathogens: Diutina rugosa (syn. Candida rugosa) and Trichomonascus ciferrii (syn. Candida ciferrii).</title>
        <authorList>
            <person name="Mixao V."/>
            <person name="Saus E."/>
            <person name="Hansen A.P."/>
            <person name="Lass-Florl C."/>
            <person name="Gabaldon T."/>
        </authorList>
    </citation>
    <scope>NUCLEOTIDE SEQUENCE</scope>
    <source>
        <strain evidence="11">CBS 4856</strain>
    </source>
</reference>
<comment type="caution">
    <text evidence="11">The sequence shown here is derived from an EMBL/GenBank/DDBJ whole genome shotgun (WGS) entry which is preliminary data.</text>
</comment>
<dbReference type="VEuPathDB" id="FungiDB:TRICI_000640"/>
<dbReference type="InterPro" id="IPR055140">
    <property type="entry name" value="Thiolase_C_2"/>
</dbReference>
<dbReference type="Pfam" id="PF00108">
    <property type="entry name" value="Thiolase_N"/>
    <property type="match status" value="1"/>
</dbReference>
<evidence type="ECO:0000313" key="12">
    <source>
        <dbReference type="Proteomes" id="UP000761534"/>
    </source>
</evidence>
<keyword evidence="3" id="KW-0813">Transport</keyword>
<dbReference type="Proteomes" id="UP000761534">
    <property type="component" value="Unassembled WGS sequence"/>
</dbReference>
<feature type="domain" description="Thiolase C-terminal" evidence="10">
    <location>
        <begin position="262"/>
        <end position="382"/>
    </location>
</feature>
<keyword evidence="5" id="KW-0445">Lipid transport</keyword>
<evidence type="ECO:0000256" key="1">
    <source>
        <dbReference type="ARBA" id="ARBA00004275"/>
    </source>
</evidence>
<dbReference type="EC" id="2.3.1.176" evidence="2"/>
<evidence type="ECO:0000256" key="4">
    <source>
        <dbReference type="ARBA" id="ARBA00022679"/>
    </source>
</evidence>
<feature type="domain" description="Thiolase N-terminal" evidence="9">
    <location>
        <begin position="5"/>
        <end position="190"/>
    </location>
</feature>
<dbReference type="PANTHER" id="PTHR42870">
    <property type="entry name" value="ACETYL-COA C-ACETYLTRANSFERASE"/>
    <property type="match status" value="1"/>
</dbReference>
<evidence type="ECO:0000256" key="3">
    <source>
        <dbReference type="ARBA" id="ARBA00022448"/>
    </source>
</evidence>
<dbReference type="AlphaFoldDB" id="A0A642VBF3"/>
<dbReference type="Gene3D" id="3.40.47.10">
    <property type="match status" value="1"/>
</dbReference>
<dbReference type="Pfam" id="PF22691">
    <property type="entry name" value="Thiolase_C_1"/>
    <property type="match status" value="1"/>
</dbReference>
<sequence length="492" mass="53508">MASKVYVVGVGMTEFIKPRGLVPYEDMGLEAAVKALLDAGLTYDEVQYAVAAFCFGDSCSGQRTLYQLGMTGIPIMNVNNNCSTGSTAIFNGRTLIQSGVYDCVLCVGFEKMERGSLEPKWGDRSDRISQLGRMMRETREPTKGPVPCQLFSNAGIEYCDKTGGSYDAMARIAECNHRHSAKNPYSQFKDVYSVEQIKSSPSIHGPVTKLQCCPTSDGAASAVLVSEKFLERNPHLKDQAIEIAAQTMLTDTVKTFSTSSIDLVGYDMTERAANATFKAAGITRDDVQVVEVHDCFAPNELIVIDALGLCEKGKACEFVEKGNNTYGGKYVINPSGGLISKGHPLGATGLAQCAELVWHLRGWATNRSVPNTRYALQHNLGLGGAVVIGIYKRADGKVAPVSAPSANDGRSRLGYNPAIEAHPVTKEMLQKVQAKEHSDYMFKGSKMFNEAQLQVSIYSCKIFLQLQPHLSSIGHVLHPHATLCRESGVYQY</sequence>
<evidence type="ECO:0000259" key="10">
    <source>
        <dbReference type="Pfam" id="PF22691"/>
    </source>
</evidence>
<dbReference type="SUPFAM" id="SSF53901">
    <property type="entry name" value="Thiolase-like"/>
    <property type="match status" value="2"/>
</dbReference>
<evidence type="ECO:0000313" key="11">
    <source>
        <dbReference type="EMBL" id="KAA8917211.1"/>
    </source>
</evidence>
<evidence type="ECO:0000256" key="5">
    <source>
        <dbReference type="ARBA" id="ARBA00023055"/>
    </source>
</evidence>
<dbReference type="InterPro" id="IPR020613">
    <property type="entry name" value="Thiolase_CS"/>
</dbReference>
<evidence type="ECO:0000256" key="8">
    <source>
        <dbReference type="ARBA" id="ARBA00032316"/>
    </source>
</evidence>
<dbReference type="InterPro" id="IPR020615">
    <property type="entry name" value="Thiolase_acyl_enz_int_AS"/>
</dbReference>
<dbReference type="GO" id="GO:0006869">
    <property type="term" value="P:lipid transport"/>
    <property type="evidence" value="ECO:0007669"/>
    <property type="project" value="UniProtKB-KW"/>
</dbReference>
<gene>
    <name evidence="11" type="ORF">TRICI_000640</name>
</gene>
<accession>A0A642VBF3</accession>
<evidence type="ECO:0000259" key="9">
    <source>
        <dbReference type="Pfam" id="PF00108"/>
    </source>
</evidence>
<protein>
    <recommendedName>
        <fullName evidence="2">propanoyl-CoA C-acyltransferase</fullName>
        <ecNumber evidence="2">2.3.1.176</ecNumber>
    </recommendedName>
    <alternativeName>
        <fullName evidence="8">Propanoyl-CoA C-acyltransferase</fullName>
    </alternativeName>
</protein>
<keyword evidence="4" id="KW-0808">Transferase</keyword>
<name>A0A642VBF3_9ASCO</name>
<dbReference type="OrthoDB" id="542135at2759"/>
<keyword evidence="6" id="KW-0446">Lipid-binding</keyword>
<dbReference type="NCBIfam" id="NF006102">
    <property type="entry name" value="PRK08256.1"/>
    <property type="match status" value="1"/>
</dbReference>
<dbReference type="GO" id="GO:0005777">
    <property type="term" value="C:peroxisome"/>
    <property type="evidence" value="ECO:0007669"/>
    <property type="project" value="UniProtKB-SubCell"/>
</dbReference>
<dbReference type="EMBL" id="SWFS01000054">
    <property type="protein sequence ID" value="KAA8917211.1"/>
    <property type="molecule type" value="Genomic_DNA"/>
</dbReference>
<dbReference type="InterPro" id="IPR016039">
    <property type="entry name" value="Thiolase-like"/>
</dbReference>
<keyword evidence="12" id="KW-1185">Reference proteome</keyword>
<comment type="subcellular location">
    <subcellularLocation>
        <location evidence="1">Peroxisome</location>
    </subcellularLocation>
</comment>
<dbReference type="GO" id="GO:0008289">
    <property type="term" value="F:lipid binding"/>
    <property type="evidence" value="ECO:0007669"/>
    <property type="project" value="UniProtKB-KW"/>
</dbReference>
<organism evidence="11 12">
    <name type="scientific">Trichomonascus ciferrii</name>
    <dbReference type="NCBI Taxonomy" id="44093"/>
    <lineage>
        <taxon>Eukaryota</taxon>
        <taxon>Fungi</taxon>
        <taxon>Dikarya</taxon>
        <taxon>Ascomycota</taxon>
        <taxon>Saccharomycotina</taxon>
        <taxon>Dipodascomycetes</taxon>
        <taxon>Dipodascales</taxon>
        <taxon>Trichomonascaceae</taxon>
        <taxon>Trichomonascus</taxon>
        <taxon>Trichomonascus ciferrii complex</taxon>
    </lineage>
</organism>
<evidence type="ECO:0000256" key="2">
    <source>
        <dbReference type="ARBA" id="ARBA00012352"/>
    </source>
</evidence>
<dbReference type="PANTHER" id="PTHR42870:SF1">
    <property type="entry name" value="NON-SPECIFIC LIPID-TRANSFER PROTEIN-LIKE 2"/>
    <property type="match status" value="1"/>
</dbReference>